<accession>A0ABY4APP7</accession>
<reference evidence="2 3" key="1">
    <citation type="submission" date="2022-03" db="EMBL/GenBank/DDBJ databases">
        <title>Agromyces sp. isolated from the gut of P. brevitarsis seulensis larvae.</title>
        <authorList>
            <person name="Won M."/>
            <person name="Kwon S.-W."/>
        </authorList>
    </citation>
    <scope>NUCLEOTIDE SEQUENCE [LARGE SCALE GENOMIC DNA]</scope>
    <source>
        <strain evidence="2 3">KACC 16215</strain>
    </source>
</reference>
<feature type="domain" description="AB hydrolase-1" evidence="1">
    <location>
        <begin position="27"/>
        <end position="265"/>
    </location>
</feature>
<protein>
    <submittedName>
        <fullName evidence="2">Alpha/beta hydrolase</fullName>
    </submittedName>
</protein>
<dbReference type="Gene3D" id="3.40.50.1820">
    <property type="entry name" value="alpha/beta hydrolase"/>
    <property type="match status" value="1"/>
</dbReference>
<evidence type="ECO:0000313" key="2">
    <source>
        <dbReference type="EMBL" id="UOE25137.1"/>
    </source>
</evidence>
<evidence type="ECO:0000313" key="3">
    <source>
        <dbReference type="Proteomes" id="UP000831304"/>
    </source>
</evidence>
<dbReference type="SUPFAM" id="SSF53474">
    <property type="entry name" value="alpha/beta-Hydrolases"/>
    <property type="match status" value="1"/>
</dbReference>
<gene>
    <name evidence="2" type="ORF">MTP13_12350</name>
</gene>
<organism evidence="2 3">
    <name type="scientific">Agromyces soli</name>
    <dbReference type="NCBI Taxonomy" id="659012"/>
    <lineage>
        <taxon>Bacteria</taxon>
        <taxon>Bacillati</taxon>
        <taxon>Actinomycetota</taxon>
        <taxon>Actinomycetes</taxon>
        <taxon>Micrococcales</taxon>
        <taxon>Microbacteriaceae</taxon>
        <taxon>Agromyces</taxon>
    </lineage>
</organism>
<keyword evidence="2" id="KW-0378">Hydrolase</keyword>
<name>A0ABY4APP7_9MICO</name>
<dbReference type="PANTHER" id="PTHR43433:SF5">
    <property type="entry name" value="AB HYDROLASE-1 DOMAIN-CONTAINING PROTEIN"/>
    <property type="match status" value="1"/>
</dbReference>
<dbReference type="PRINTS" id="PR00111">
    <property type="entry name" value="ABHYDROLASE"/>
</dbReference>
<evidence type="ECO:0000259" key="1">
    <source>
        <dbReference type="Pfam" id="PF00561"/>
    </source>
</evidence>
<dbReference type="GO" id="GO:0016787">
    <property type="term" value="F:hydrolase activity"/>
    <property type="evidence" value="ECO:0007669"/>
    <property type="project" value="UniProtKB-KW"/>
</dbReference>
<dbReference type="EMBL" id="CP094533">
    <property type="protein sequence ID" value="UOE25137.1"/>
    <property type="molecule type" value="Genomic_DNA"/>
</dbReference>
<dbReference type="InterPro" id="IPR050471">
    <property type="entry name" value="AB_hydrolase"/>
</dbReference>
<dbReference type="Proteomes" id="UP000831304">
    <property type="component" value="Chromosome"/>
</dbReference>
<keyword evidence="3" id="KW-1185">Reference proteome</keyword>
<dbReference type="PANTHER" id="PTHR43433">
    <property type="entry name" value="HYDROLASE, ALPHA/BETA FOLD FAMILY PROTEIN"/>
    <property type="match status" value="1"/>
</dbReference>
<proteinExistence type="predicted"/>
<sequence>MRASDTVLPHGRTIRSFETGAADASAAIVWHPGTPHTGRPPAPLVAHAERLGLRLVSIARPGFGGSTPHPGRTVASAARDALAVLDAAGVTRAIAAGYSGGGPHAVALAALAPDLVGAVVAVASPAPFEGDTGVDGAGWFAGMRAPGGLLAARQGRASRLAYAEHEVFDPEQFLPVDWAALEGEWGAVGEDAQAADAFGPDGAVDDDVAFVTGWGVALAEVVPPVLLVHGTGDRVIPFGHAERIAAALPHPELLAREGDGHVAVLAGLGPALDRARTLLG</sequence>
<dbReference type="InterPro" id="IPR000073">
    <property type="entry name" value="AB_hydrolase_1"/>
</dbReference>
<dbReference type="Pfam" id="PF00561">
    <property type="entry name" value="Abhydrolase_1"/>
    <property type="match status" value="1"/>
</dbReference>
<dbReference type="RefSeq" id="WP_243568043.1">
    <property type="nucleotide sequence ID" value="NZ_BAAARD010000008.1"/>
</dbReference>
<dbReference type="InterPro" id="IPR029058">
    <property type="entry name" value="AB_hydrolase_fold"/>
</dbReference>